<keyword evidence="7" id="KW-1185">Reference proteome</keyword>
<dbReference type="EMBL" id="FSRN01000001">
    <property type="protein sequence ID" value="SIN90460.1"/>
    <property type="molecule type" value="Genomic_DNA"/>
</dbReference>
<dbReference type="Pfam" id="PF00471">
    <property type="entry name" value="Ribosomal_L33"/>
    <property type="match status" value="1"/>
</dbReference>
<keyword evidence="3 5" id="KW-0687">Ribonucleoprotein</keyword>
<comment type="similarity">
    <text evidence="1 5">Belongs to the bacterial ribosomal protein bL33 family.</text>
</comment>
<proteinExistence type="inferred from homology"/>
<dbReference type="GO" id="GO:0003735">
    <property type="term" value="F:structural constituent of ribosome"/>
    <property type="evidence" value="ECO:0007669"/>
    <property type="project" value="InterPro"/>
</dbReference>
<dbReference type="AlphaFoldDB" id="A0A1N6F5D0"/>
<dbReference type="GO" id="GO:0006412">
    <property type="term" value="P:translation"/>
    <property type="evidence" value="ECO:0007669"/>
    <property type="project" value="UniProtKB-UniRule"/>
</dbReference>
<dbReference type="SUPFAM" id="SSF57829">
    <property type="entry name" value="Zn-binding ribosomal proteins"/>
    <property type="match status" value="1"/>
</dbReference>
<dbReference type="GO" id="GO:0005737">
    <property type="term" value="C:cytoplasm"/>
    <property type="evidence" value="ECO:0007669"/>
    <property type="project" value="UniProtKB-ARBA"/>
</dbReference>
<dbReference type="NCBIfam" id="TIGR01023">
    <property type="entry name" value="rpmG_bact"/>
    <property type="match status" value="1"/>
</dbReference>
<dbReference type="GO" id="GO:1990904">
    <property type="term" value="C:ribonucleoprotein complex"/>
    <property type="evidence" value="ECO:0007669"/>
    <property type="project" value="UniProtKB-KW"/>
</dbReference>
<dbReference type="Proteomes" id="UP000184758">
    <property type="component" value="Unassembled WGS sequence"/>
</dbReference>
<reference evidence="7" key="1">
    <citation type="submission" date="2016-11" db="EMBL/GenBank/DDBJ databases">
        <authorList>
            <person name="Varghese N."/>
            <person name="Submissions S."/>
        </authorList>
    </citation>
    <scope>NUCLEOTIDE SEQUENCE [LARGE SCALE GENOMIC DNA]</scope>
    <source>
        <strain evidence="7">313</strain>
    </source>
</reference>
<accession>A0A1N6F5D0</accession>
<sequence>MKKMSGKKTSLACSVCGSRNYSKKVNEGSRTERLEIKKFCKYCNQHTLHRETK</sequence>
<evidence type="ECO:0000256" key="2">
    <source>
        <dbReference type="ARBA" id="ARBA00022980"/>
    </source>
</evidence>
<gene>
    <name evidence="5" type="primary">rpmG</name>
    <name evidence="6" type="ORF">SAMN05878443_0410</name>
</gene>
<dbReference type="InterPro" id="IPR011332">
    <property type="entry name" value="Ribosomal_zn-bd"/>
</dbReference>
<dbReference type="HAMAP" id="MF_00294">
    <property type="entry name" value="Ribosomal_bL33"/>
    <property type="match status" value="1"/>
</dbReference>
<evidence type="ECO:0000256" key="1">
    <source>
        <dbReference type="ARBA" id="ARBA00007596"/>
    </source>
</evidence>
<evidence type="ECO:0000313" key="6">
    <source>
        <dbReference type="EMBL" id="SIN90460.1"/>
    </source>
</evidence>
<dbReference type="GO" id="GO:0005840">
    <property type="term" value="C:ribosome"/>
    <property type="evidence" value="ECO:0007669"/>
    <property type="project" value="UniProtKB-KW"/>
</dbReference>
<dbReference type="Gene3D" id="2.20.28.120">
    <property type="entry name" value="Ribosomal protein L33"/>
    <property type="match status" value="1"/>
</dbReference>
<organism evidence="6 7">
    <name type="scientific">Carnobacterium alterfunditum</name>
    <dbReference type="NCBI Taxonomy" id="28230"/>
    <lineage>
        <taxon>Bacteria</taxon>
        <taxon>Bacillati</taxon>
        <taxon>Bacillota</taxon>
        <taxon>Bacilli</taxon>
        <taxon>Lactobacillales</taxon>
        <taxon>Carnobacteriaceae</taxon>
        <taxon>Carnobacterium</taxon>
    </lineage>
</organism>
<dbReference type="InterPro" id="IPR001705">
    <property type="entry name" value="Ribosomal_bL33"/>
</dbReference>
<evidence type="ECO:0000256" key="3">
    <source>
        <dbReference type="ARBA" id="ARBA00023274"/>
    </source>
</evidence>
<protein>
    <recommendedName>
        <fullName evidence="4 5">Large ribosomal subunit protein bL33</fullName>
    </recommendedName>
</protein>
<dbReference type="STRING" id="28230.SAMN05878443_0410"/>
<evidence type="ECO:0000256" key="4">
    <source>
        <dbReference type="ARBA" id="ARBA00035176"/>
    </source>
</evidence>
<evidence type="ECO:0000256" key="5">
    <source>
        <dbReference type="HAMAP-Rule" id="MF_00294"/>
    </source>
</evidence>
<keyword evidence="2 5" id="KW-0689">Ribosomal protein</keyword>
<evidence type="ECO:0000313" key="7">
    <source>
        <dbReference type="Proteomes" id="UP000184758"/>
    </source>
</evidence>
<name>A0A1N6F5D0_9LACT</name>
<dbReference type="NCBIfam" id="NF001764">
    <property type="entry name" value="PRK00504.1"/>
    <property type="match status" value="1"/>
</dbReference>
<dbReference type="InterPro" id="IPR038584">
    <property type="entry name" value="Ribosomal_bL33_sf"/>
</dbReference>